<protein>
    <recommendedName>
        <fullName evidence="2">proteasome endopeptidase complex</fullName>
        <ecNumber evidence="2">3.4.25.1</ecNumber>
    </recommendedName>
</protein>
<keyword evidence="3" id="KW-0963">Cytoplasm</keyword>
<organism evidence="8 9">
    <name type="scientific">Candidatus Lokiarchaeum ossiferum</name>
    <dbReference type="NCBI Taxonomy" id="2951803"/>
    <lineage>
        <taxon>Archaea</taxon>
        <taxon>Promethearchaeati</taxon>
        <taxon>Promethearchaeota</taxon>
        <taxon>Promethearchaeia</taxon>
        <taxon>Promethearchaeales</taxon>
        <taxon>Promethearchaeaceae</taxon>
        <taxon>Candidatus Lokiarchaeum</taxon>
    </lineage>
</organism>
<sequence length="207" mass="22630">MAQIWIPGAFGVAIRCKDGVVLGNDTRSTYGYTVNNKNVAKIFPLTKDGRVAMTCYGLIGDFQALARIMQAQANIYEMREGFKISVQAMGKMVANYLYQRKMAPLYVMIVIAGVEENGDGHVYTLDAGGSLTEDDYGMAGDSMYFASGMLEAEYKPTLTVKKGVELMKKLLKNGMTRDAMVGSGMDVMTITKDGTSSERFSLDELGE</sequence>
<dbReference type="EC" id="3.4.25.1" evidence="2"/>
<reference evidence="8" key="1">
    <citation type="submission" date="2022-09" db="EMBL/GenBank/DDBJ databases">
        <title>Actin cytoskeleton and complex cell architecture in an #Asgard archaeon.</title>
        <authorList>
            <person name="Ponce Toledo R.I."/>
            <person name="Schleper C."/>
            <person name="Rodrigues Oliveira T."/>
            <person name="Wollweber F."/>
            <person name="Xu J."/>
            <person name="Rittmann S."/>
            <person name="Klingl A."/>
            <person name="Pilhofer M."/>
        </authorList>
    </citation>
    <scope>NUCLEOTIDE SEQUENCE</scope>
    <source>
        <strain evidence="8">B-35</strain>
    </source>
</reference>
<dbReference type="EMBL" id="CP104013">
    <property type="protein sequence ID" value="UYP46164.1"/>
    <property type="molecule type" value="Genomic_DNA"/>
</dbReference>
<dbReference type="SUPFAM" id="SSF56235">
    <property type="entry name" value="N-terminal nucleophile aminohydrolases (Ntn hydrolases)"/>
    <property type="match status" value="1"/>
</dbReference>
<evidence type="ECO:0000256" key="4">
    <source>
        <dbReference type="ARBA" id="ARBA00022670"/>
    </source>
</evidence>
<comment type="catalytic activity">
    <reaction evidence="1">
        <text>Cleavage of peptide bonds with very broad specificity.</text>
        <dbReference type="EC" id="3.4.25.1"/>
    </reaction>
</comment>
<accession>A0ABY6HRM8</accession>
<dbReference type="PRINTS" id="PR00141">
    <property type="entry name" value="PROTEASOME"/>
</dbReference>
<evidence type="ECO:0000256" key="1">
    <source>
        <dbReference type="ARBA" id="ARBA00001198"/>
    </source>
</evidence>
<evidence type="ECO:0000256" key="5">
    <source>
        <dbReference type="ARBA" id="ARBA00022698"/>
    </source>
</evidence>
<name>A0ABY6HRM8_9ARCH</name>
<dbReference type="InterPro" id="IPR023333">
    <property type="entry name" value="Proteasome_suB-type"/>
</dbReference>
<dbReference type="InterPro" id="IPR029055">
    <property type="entry name" value="Ntn_hydrolases_N"/>
</dbReference>
<keyword evidence="4" id="KW-0645">Protease</keyword>
<gene>
    <name evidence="8" type="ORF">NEF87_002449</name>
</gene>
<evidence type="ECO:0000256" key="3">
    <source>
        <dbReference type="ARBA" id="ARBA00022490"/>
    </source>
</evidence>
<dbReference type="PROSITE" id="PS51476">
    <property type="entry name" value="PROTEASOME_BETA_2"/>
    <property type="match status" value="1"/>
</dbReference>
<keyword evidence="9" id="KW-1185">Reference proteome</keyword>
<dbReference type="Proteomes" id="UP001208689">
    <property type="component" value="Chromosome"/>
</dbReference>
<keyword evidence="6 8" id="KW-0378">Hydrolase</keyword>
<dbReference type="InterPro" id="IPR000243">
    <property type="entry name" value="Pept_T1A_subB"/>
</dbReference>
<evidence type="ECO:0000313" key="9">
    <source>
        <dbReference type="Proteomes" id="UP001208689"/>
    </source>
</evidence>
<evidence type="ECO:0000256" key="7">
    <source>
        <dbReference type="ARBA" id="ARBA00022942"/>
    </source>
</evidence>
<dbReference type="GO" id="GO:0016787">
    <property type="term" value="F:hydrolase activity"/>
    <property type="evidence" value="ECO:0007669"/>
    <property type="project" value="UniProtKB-KW"/>
</dbReference>
<dbReference type="GO" id="GO:0000502">
    <property type="term" value="C:proteasome complex"/>
    <property type="evidence" value="ECO:0007669"/>
    <property type="project" value="UniProtKB-KW"/>
</dbReference>
<evidence type="ECO:0000256" key="2">
    <source>
        <dbReference type="ARBA" id="ARBA00012039"/>
    </source>
</evidence>
<proteinExistence type="predicted"/>
<dbReference type="InterPro" id="IPR001353">
    <property type="entry name" value="Proteasome_sua/b"/>
</dbReference>
<dbReference type="Pfam" id="PF00227">
    <property type="entry name" value="Proteasome"/>
    <property type="match status" value="1"/>
</dbReference>
<keyword evidence="5" id="KW-0888">Threonine protease</keyword>
<evidence type="ECO:0000256" key="6">
    <source>
        <dbReference type="ARBA" id="ARBA00022801"/>
    </source>
</evidence>
<dbReference type="Gene3D" id="3.60.20.10">
    <property type="entry name" value="Glutamine Phosphoribosylpyrophosphate, subunit 1, domain 1"/>
    <property type="match status" value="1"/>
</dbReference>
<keyword evidence="7 8" id="KW-0647">Proteasome</keyword>
<evidence type="ECO:0000313" key="8">
    <source>
        <dbReference type="EMBL" id="UYP46164.1"/>
    </source>
</evidence>
<dbReference type="PANTHER" id="PTHR32194:SF0">
    <property type="entry name" value="ATP-DEPENDENT PROTEASE SUBUNIT HSLV"/>
    <property type="match status" value="1"/>
</dbReference>
<dbReference type="PANTHER" id="PTHR32194">
    <property type="entry name" value="METALLOPROTEASE TLDD"/>
    <property type="match status" value="1"/>
</dbReference>